<dbReference type="InterPro" id="IPR046670">
    <property type="entry name" value="DUF6540"/>
</dbReference>
<accession>A0AAD6HMY8</accession>
<dbReference type="Pfam" id="PF20174">
    <property type="entry name" value="DUF6540"/>
    <property type="match status" value="1"/>
</dbReference>
<reference evidence="1" key="2">
    <citation type="submission" date="2023-01" db="EMBL/GenBank/DDBJ databases">
        <authorList>
            <person name="Petersen C."/>
        </authorList>
    </citation>
    <scope>NUCLEOTIDE SEQUENCE</scope>
    <source>
        <strain evidence="1">IBT 17514</strain>
    </source>
</reference>
<comment type="caution">
    <text evidence="1">The sequence shown here is derived from an EMBL/GenBank/DDBJ whole genome shotgun (WGS) entry which is preliminary data.</text>
</comment>
<organism evidence="1 2">
    <name type="scientific">Penicillium malachiteum</name>
    <dbReference type="NCBI Taxonomy" id="1324776"/>
    <lineage>
        <taxon>Eukaryota</taxon>
        <taxon>Fungi</taxon>
        <taxon>Dikarya</taxon>
        <taxon>Ascomycota</taxon>
        <taxon>Pezizomycotina</taxon>
        <taxon>Eurotiomycetes</taxon>
        <taxon>Eurotiomycetidae</taxon>
        <taxon>Eurotiales</taxon>
        <taxon>Aspergillaceae</taxon>
        <taxon>Penicillium</taxon>
    </lineage>
</organism>
<dbReference type="EMBL" id="JAQJAN010000006">
    <property type="protein sequence ID" value="KAJ5727399.1"/>
    <property type="molecule type" value="Genomic_DNA"/>
</dbReference>
<proteinExistence type="predicted"/>
<sequence length="134" mass="15406">MSPTIPLSVAIYENPGILHWSLFIEAENDDAKTKIHVLGARRRYFPVISPRSDARNSDSLIELLPLCQVEEGKIEIIKNIAYDTPIRNDLDDWSCQDYVLNIVDRLEEALILNPEDKDYIRNKEAVAAKRESWP</sequence>
<gene>
    <name evidence="1" type="ORF">N7493_005219</name>
</gene>
<keyword evidence="2" id="KW-1185">Reference proteome</keyword>
<reference evidence="1" key="1">
    <citation type="journal article" date="2023" name="IMA Fungus">
        <title>Comparative genomic study of the Penicillium genus elucidates a diverse pangenome and 15 lateral gene transfer events.</title>
        <authorList>
            <person name="Petersen C."/>
            <person name="Sorensen T."/>
            <person name="Nielsen M.R."/>
            <person name="Sondergaard T.E."/>
            <person name="Sorensen J.L."/>
            <person name="Fitzpatrick D.A."/>
            <person name="Frisvad J.C."/>
            <person name="Nielsen K.L."/>
        </authorList>
    </citation>
    <scope>NUCLEOTIDE SEQUENCE</scope>
    <source>
        <strain evidence="1">IBT 17514</strain>
    </source>
</reference>
<dbReference type="AlphaFoldDB" id="A0AAD6HMY8"/>
<protein>
    <submittedName>
        <fullName evidence="1">Uncharacterized protein</fullName>
    </submittedName>
</protein>
<name>A0AAD6HMY8_9EURO</name>
<dbReference type="Proteomes" id="UP001215712">
    <property type="component" value="Unassembled WGS sequence"/>
</dbReference>
<evidence type="ECO:0000313" key="2">
    <source>
        <dbReference type="Proteomes" id="UP001215712"/>
    </source>
</evidence>
<evidence type="ECO:0000313" key="1">
    <source>
        <dbReference type="EMBL" id="KAJ5727399.1"/>
    </source>
</evidence>